<evidence type="ECO:0000313" key="1">
    <source>
        <dbReference type="EMBL" id="VDO73059.1"/>
    </source>
</evidence>
<dbReference type="WBParaSite" id="OFLC_0001100401-mRNA-1">
    <property type="protein sequence ID" value="OFLC_0001100401-mRNA-1"/>
    <property type="gene ID" value="OFLC_0001100401"/>
</dbReference>
<dbReference type="AlphaFoldDB" id="A0A183HU42"/>
<protein>
    <submittedName>
        <fullName evidence="3">Arf-GAP domain-containing protein</fullName>
    </submittedName>
</protein>
<name>A0A183HU42_9BILA</name>
<evidence type="ECO:0000313" key="2">
    <source>
        <dbReference type="Proteomes" id="UP000267606"/>
    </source>
</evidence>
<sequence length="115" mass="13069">VGQINRGLSICSKAAGNLEFGQFTKETLKNERMERNMEDMFEKYGLVTVPINPPMSKNGPRMTRHIYWRKRSVEKVLHSDTAQSTNTTIATSTSSINDATSSSKVAFFFVKFYKH</sequence>
<reference evidence="3" key="1">
    <citation type="submission" date="2016-06" db="UniProtKB">
        <authorList>
            <consortium name="WormBaseParasite"/>
        </authorList>
    </citation>
    <scope>IDENTIFICATION</scope>
</reference>
<keyword evidence="2" id="KW-1185">Reference proteome</keyword>
<reference evidence="1 2" key="2">
    <citation type="submission" date="2018-11" db="EMBL/GenBank/DDBJ databases">
        <authorList>
            <consortium name="Pathogen Informatics"/>
        </authorList>
    </citation>
    <scope>NUCLEOTIDE SEQUENCE [LARGE SCALE GENOMIC DNA]</scope>
</reference>
<dbReference type="Proteomes" id="UP000267606">
    <property type="component" value="Unassembled WGS sequence"/>
</dbReference>
<accession>A0A183HU42</accession>
<evidence type="ECO:0000313" key="3">
    <source>
        <dbReference type="WBParaSite" id="OFLC_0001100401-mRNA-1"/>
    </source>
</evidence>
<gene>
    <name evidence="1" type="ORF">OFLC_LOCUS11008</name>
</gene>
<dbReference type="EMBL" id="UZAJ01015341">
    <property type="protein sequence ID" value="VDO73059.1"/>
    <property type="molecule type" value="Genomic_DNA"/>
</dbReference>
<dbReference type="STRING" id="387005.A0A183HU42"/>
<organism evidence="3">
    <name type="scientific">Onchocerca flexuosa</name>
    <dbReference type="NCBI Taxonomy" id="387005"/>
    <lineage>
        <taxon>Eukaryota</taxon>
        <taxon>Metazoa</taxon>
        <taxon>Ecdysozoa</taxon>
        <taxon>Nematoda</taxon>
        <taxon>Chromadorea</taxon>
        <taxon>Rhabditida</taxon>
        <taxon>Spirurina</taxon>
        <taxon>Spiruromorpha</taxon>
        <taxon>Filarioidea</taxon>
        <taxon>Onchocercidae</taxon>
        <taxon>Onchocerca</taxon>
    </lineage>
</organism>
<proteinExistence type="predicted"/>